<dbReference type="InterPro" id="IPR010916">
    <property type="entry name" value="TonB_box_CS"/>
</dbReference>
<dbReference type="KEGG" id="span:AWL63_17720"/>
<dbReference type="InterPro" id="IPR039426">
    <property type="entry name" value="TonB-dep_rcpt-like"/>
</dbReference>
<feature type="domain" description="TonB-dependent receptor plug" evidence="19">
    <location>
        <begin position="69"/>
        <end position="170"/>
    </location>
</feature>
<sequence length="729" mass="77784">MTRHLFAGLLMSTAVYCTPAWAAPAVAEGANAVADSALNDSIDDRDTIVVTGARPRTESSAGTKSVAPIAETPQSISVISSADIANLGVANLNQALRFVAGVTTEQRGSSAEVYDQFKLRGFDAPQFLDGLKLIGGAGYLSPQIDVSRLDRIEIVKGPASVLYGQSGPGGLVSLTSKLPLDQDFYGAVSGTYGTYDLYRVDADVGGSAGSSVHWRVYGSVNGAHTQQTFSRRERQTISGAVTIDLDHATKLTLLGAYSHDPENGSYGVFPASGTFLANPNGQLPTDRDFGEPGNYFKRNQVAGTYILNHDFGSGWSFRAAGRFQRATSQLGIVYAAGPLADAATNPNSTLYNRASYATRERGTSWVFDNQMHGSFDTGALKHDVLFGVDYQTGDSYEASAFGSGTVLNGFAPVYGTMPVPQGPETVPDSFGVSILKPHQKQTGIYAQDQISVGGLRVLLSGRQDWAETRATEAAAPEKSDRFTYRAGILYKTAFGLAPYASYSTSFEPQNAVVVRSDGTLGAARPSLGKQLELGAKYMVPGTSILVTGAWFHINQTNVVTYNPITFVGLQGGEVRSEGFEVEANAPLPHDFNARLAFSRQKVRTVKDTANPATVGYGILGVGRGGTTFNLEWAPHTGDLEGFAIGGTVRQVDSISASSTSAVSTPGFTVFDALARYNLGKLSPRLDGLALSVNAANIFDKKYVTTCYLDYAWCWYGNRRTVQGTISYKW</sequence>
<dbReference type="InterPro" id="IPR010105">
    <property type="entry name" value="TonB_sidphr_rcpt"/>
</dbReference>
<evidence type="ECO:0000256" key="4">
    <source>
        <dbReference type="ARBA" id="ARBA00022452"/>
    </source>
</evidence>
<evidence type="ECO:0000256" key="16">
    <source>
        <dbReference type="RuleBase" id="RU003357"/>
    </source>
</evidence>
<evidence type="ECO:0000256" key="15">
    <source>
        <dbReference type="PROSITE-ProRule" id="PRU10143"/>
    </source>
</evidence>
<keyword evidence="13 14" id="KW-0998">Cell outer membrane</keyword>
<dbReference type="PANTHER" id="PTHR32552">
    <property type="entry name" value="FERRICHROME IRON RECEPTOR-RELATED"/>
    <property type="match status" value="1"/>
</dbReference>
<evidence type="ECO:0000259" key="18">
    <source>
        <dbReference type="Pfam" id="PF00593"/>
    </source>
</evidence>
<dbReference type="Pfam" id="PF00593">
    <property type="entry name" value="TonB_dep_Rec_b-barrel"/>
    <property type="match status" value="1"/>
</dbReference>
<keyword evidence="3 14" id="KW-0813">Transport</keyword>
<keyword evidence="10 15" id="KW-0798">TonB box</keyword>
<dbReference type="Proteomes" id="UP000094256">
    <property type="component" value="Chromosome"/>
</dbReference>
<dbReference type="GO" id="GO:0038023">
    <property type="term" value="F:signaling receptor activity"/>
    <property type="evidence" value="ECO:0007669"/>
    <property type="project" value="InterPro"/>
</dbReference>
<dbReference type="InterPro" id="IPR012910">
    <property type="entry name" value="Plug_dom"/>
</dbReference>
<accession>A0A1B3ZDJ6</accession>
<evidence type="ECO:0000256" key="1">
    <source>
        <dbReference type="ARBA" id="ARBA00004571"/>
    </source>
</evidence>
<organism evidence="20 21">
    <name type="scientific">Sphingomonas panacis</name>
    <dbReference type="NCBI Taxonomy" id="1560345"/>
    <lineage>
        <taxon>Bacteria</taxon>
        <taxon>Pseudomonadati</taxon>
        <taxon>Pseudomonadota</taxon>
        <taxon>Alphaproteobacteria</taxon>
        <taxon>Sphingomonadales</taxon>
        <taxon>Sphingomonadaceae</taxon>
        <taxon>Sphingomonas</taxon>
    </lineage>
</organism>
<dbReference type="OrthoDB" id="9760333at2"/>
<dbReference type="PROSITE" id="PS00430">
    <property type="entry name" value="TONB_DEPENDENT_REC_1"/>
    <property type="match status" value="1"/>
</dbReference>
<evidence type="ECO:0000256" key="6">
    <source>
        <dbReference type="ARBA" id="ARBA00022692"/>
    </source>
</evidence>
<dbReference type="InterPro" id="IPR037066">
    <property type="entry name" value="Plug_dom_sf"/>
</dbReference>
<keyword evidence="8" id="KW-0408">Iron</keyword>
<comment type="subcellular location">
    <subcellularLocation>
        <location evidence="1 14">Cell outer membrane</location>
        <topology evidence="1 14">Multi-pass membrane protein</topology>
    </subcellularLocation>
</comment>
<name>A0A1B3ZDJ6_9SPHN</name>
<reference evidence="20 21" key="1">
    <citation type="submission" date="2016-01" db="EMBL/GenBank/DDBJ databases">
        <title>Complete genome and mega plasmid sequence of Sphingomonas panacis DCY99 elicits systemic resistance in rice to Xanthomonas oryzae.</title>
        <authorList>
            <person name="Kim Y.J."/>
            <person name="Yang D.C."/>
            <person name="Sing P."/>
        </authorList>
    </citation>
    <scope>NUCLEOTIDE SEQUENCE [LARGE SCALE GENOMIC DNA]</scope>
    <source>
        <strain evidence="20 21">DCY99</strain>
    </source>
</reference>
<evidence type="ECO:0000313" key="21">
    <source>
        <dbReference type="Proteomes" id="UP000094256"/>
    </source>
</evidence>
<keyword evidence="6 14" id="KW-0812">Transmembrane</keyword>
<evidence type="ECO:0000313" key="20">
    <source>
        <dbReference type="EMBL" id="AOH85500.1"/>
    </source>
</evidence>
<dbReference type="Gene3D" id="2.170.130.10">
    <property type="entry name" value="TonB-dependent receptor, plug domain"/>
    <property type="match status" value="1"/>
</dbReference>
<keyword evidence="4 14" id="KW-1134">Transmembrane beta strand</keyword>
<protein>
    <submittedName>
        <fullName evidence="20">TonB-dependent receptor</fullName>
    </submittedName>
</protein>
<feature type="domain" description="TonB-dependent receptor-like beta-barrel" evidence="18">
    <location>
        <begin position="244"/>
        <end position="697"/>
    </location>
</feature>
<feature type="chain" id="PRO_5008556383" evidence="17">
    <location>
        <begin position="23"/>
        <end position="729"/>
    </location>
</feature>
<dbReference type="InterPro" id="IPR036942">
    <property type="entry name" value="Beta-barrel_TonB_sf"/>
</dbReference>
<evidence type="ECO:0000256" key="12">
    <source>
        <dbReference type="ARBA" id="ARBA00023170"/>
    </source>
</evidence>
<evidence type="ECO:0000256" key="5">
    <source>
        <dbReference type="ARBA" id="ARBA00022496"/>
    </source>
</evidence>
<keyword evidence="5" id="KW-0410">Iron transport</keyword>
<keyword evidence="7 17" id="KW-0732">Signal</keyword>
<dbReference type="GO" id="GO:0015344">
    <property type="term" value="F:siderophore uptake transmembrane transporter activity"/>
    <property type="evidence" value="ECO:0007669"/>
    <property type="project" value="TreeGrafter"/>
</dbReference>
<comment type="similarity">
    <text evidence="2 14 16">Belongs to the TonB-dependent receptor family.</text>
</comment>
<keyword evidence="11 14" id="KW-0472">Membrane</keyword>
<keyword evidence="9" id="KW-0406">Ion transport</keyword>
<dbReference type="InterPro" id="IPR000531">
    <property type="entry name" value="Beta-barrel_TonB"/>
</dbReference>
<evidence type="ECO:0000259" key="19">
    <source>
        <dbReference type="Pfam" id="PF07715"/>
    </source>
</evidence>
<evidence type="ECO:0000256" key="17">
    <source>
        <dbReference type="SAM" id="SignalP"/>
    </source>
</evidence>
<evidence type="ECO:0000256" key="10">
    <source>
        <dbReference type="ARBA" id="ARBA00023077"/>
    </source>
</evidence>
<dbReference type="GO" id="GO:0015891">
    <property type="term" value="P:siderophore transport"/>
    <property type="evidence" value="ECO:0007669"/>
    <property type="project" value="InterPro"/>
</dbReference>
<dbReference type="Pfam" id="PF07715">
    <property type="entry name" value="Plug"/>
    <property type="match status" value="1"/>
</dbReference>
<keyword evidence="12 20" id="KW-0675">Receptor</keyword>
<dbReference type="NCBIfam" id="TIGR01783">
    <property type="entry name" value="TonB-siderophor"/>
    <property type="match status" value="1"/>
</dbReference>
<evidence type="ECO:0000256" key="7">
    <source>
        <dbReference type="ARBA" id="ARBA00022729"/>
    </source>
</evidence>
<dbReference type="EMBL" id="CP014168">
    <property type="protein sequence ID" value="AOH85500.1"/>
    <property type="molecule type" value="Genomic_DNA"/>
</dbReference>
<dbReference type="PROSITE" id="PS52016">
    <property type="entry name" value="TONB_DEPENDENT_REC_3"/>
    <property type="match status" value="1"/>
</dbReference>
<dbReference type="AlphaFoldDB" id="A0A1B3ZDJ6"/>
<dbReference type="SUPFAM" id="SSF56935">
    <property type="entry name" value="Porins"/>
    <property type="match status" value="1"/>
</dbReference>
<evidence type="ECO:0000256" key="11">
    <source>
        <dbReference type="ARBA" id="ARBA00023136"/>
    </source>
</evidence>
<dbReference type="PANTHER" id="PTHR32552:SF68">
    <property type="entry name" value="FERRICHROME OUTER MEMBRANE TRANSPORTER_PHAGE RECEPTOR"/>
    <property type="match status" value="1"/>
</dbReference>
<proteinExistence type="inferred from homology"/>
<keyword evidence="21" id="KW-1185">Reference proteome</keyword>
<evidence type="ECO:0000256" key="9">
    <source>
        <dbReference type="ARBA" id="ARBA00023065"/>
    </source>
</evidence>
<evidence type="ECO:0000256" key="13">
    <source>
        <dbReference type="ARBA" id="ARBA00023237"/>
    </source>
</evidence>
<dbReference type="STRING" id="1560345.AWL63_17720"/>
<gene>
    <name evidence="20" type="ORF">AWL63_17720</name>
</gene>
<evidence type="ECO:0000256" key="8">
    <source>
        <dbReference type="ARBA" id="ARBA00023004"/>
    </source>
</evidence>
<feature type="short sequence motif" description="TonB box" evidence="15">
    <location>
        <begin position="47"/>
        <end position="53"/>
    </location>
</feature>
<evidence type="ECO:0000256" key="14">
    <source>
        <dbReference type="PROSITE-ProRule" id="PRU01360"/>
    </source>
</evidence>
<dbReference type="Gene3D" id="2.40.170.20">
    <property type="entry name" value="TonB-dependent receptor, beta-barrel domain"/>
    <property type="match status" value="1"/>
</dbReference>
<feature type="signal peptide" evidence="17">
    <location>
        <begin position="1"/>
        <end position="22"/>
    </location>
</feature>
<evidence type="ECO:0000256" key="2">
    <source>
        <dbReference type="ARBA" id="ARBA00009810"/>
    </source>
</evidence>
<dbReference type="CDD" id="cd01347">
    <property type="entry name" value="ligand_gated_channel"/>
    <property type="match status" value="1"/>
</dbReference>
<evidence type="ECO:0000256" key="3">
    <source>
        <dbReference type="ARBA" id="ARBA00022448"/>
    </source>
</evidence>
<dbReference type="GO" id="GO:0009279">
    <property type="term" value="C:cell outer membrane"/>
    <property type="evidence" value="ECO:0007669"/>
    <property type="project" value="UniProtKB-SubCell"/>
</dbReference>